<dbReference type="CDD" id="cd00130">
    <property type="entry name" value="PAS"/>
    <property type="match status" value="1"/>
</dbReference>
<keyword evidence="4" id="KW-0808">Transferase</keyword>
<dbReference type="EMBL" id="JBHLWN010000098">
    <property type="protein sequence ID" value="MFC0215559.1"/>
    <property type="molecule type" value="Genomic_DNA"/>
</dbReference>
<evidence type="ECO:0000256" key="10">
    <source>
        <dbReference type="SAM" id="Coils"/>
    </source>
</evidence>
<keyword evidence="3 9" id="KW-0597">Phosphoprotein</keyword>
<dbReference type="InterPro" id="IPR005467">
    <property type="entry name" value="His_kinase_dom"/>
</dbReference>
<keyword evidence="11" id="KW-0472">Membrane</keyword>
<feature type="domain" description="Histidine kinase" evidence="12">
    <location>
        <begin position="571"/>
        <end position="785"/>
    </location>
</feature>
<feature type="coiled-coil region" evidence="10">
    <location>
        <begin position="212"/>
        <end position="250"/>
    </location>
</feature>
<protein>
    <recommendedName>
        <fullName evidence="2">histidine kinase</fullName>
        <ecNumber evidence="2">2.7.13.3</ecNumber>
    </recommendedName>
</protein>
<dbReference type="CDD" id="cd19410">
    <property type="entry name" value="HK9-like_sensor"/>
    <property type="match status" value="1"/>
</dbReference>
<keyword evidence="8" id="KW-0902">Two-component regulatory system</keyword>
<keyword evidence="10" id="KW-0175">Coiled coil</keyword>
<evidence type="ECO:0000256" key="6">
    <source>
        <dbReference type="ARBA" id="ARBA00022777"/>
    </source>
</evidence>
<dbReference type="Gene3D" id="3.30.450.40">
    <property type="match status" value="1"/>
</dbReference>
<dbReference type="SMART" id="SM00387">
    <property type="entry name" value="HATPase_c"/>
    <property type="match status" value="1"/>
</dbReference>
<evidence type="ECO:0000259" key="12">
    <source>
        <dbReference type="PROSITE" id="PS50109"/>
    </source>
</evidence>
<gene>
    <name evidence="14" type="ORF">ACFFK0_24495</name>
</gene>
<dbReference type="Gene3D" id="1.10.287.130">
    <property type="match status" value="1"/>
</dbReference>
<keyword evidence="5" id="KW-0547">Nucleotide-binding</keyword>
<dbReference type="Pfam" id="PF00072">
    <property type="entry name" value="Response_reg"/>
    <property type="match status" value="1"/>
</dbReference>
<dbReference type="Gene3D" id="3.30.450.20">
    <property type="entry name" value="PAS domain"/>
    <property type="match status" value="1"/>
</dbReference>
<dbReference type="PANTHER" id="PTHR43711">
    <property type="entry name" value="TWO-COMPONENT HISTIDINE KINASE"/>
    <property type="match status" value="1"/>
</dbReference>
<feature type="transmembrane region" description="Helical" evidence="11">
    <location>
        <begin position="6"/>
        <end position="28"/>
    </location>
</feature>
<proteinExistence type="predicted"/>
<dbReference type="PRINTS" id="PR00344">
    <property type="entry name" value="BCTRLSENSOR"/>
</dbReference>
<comment type="caution">
    <text evidence="14">The sequence shown here is derived from an EMBL/GenBank/DDBJ whole genome shotgun (WGS) entry which is preliminary data.</text>
</comment>
<dbReference type="SUPFAM" id="SSF55781">
    <property type="entry name" value="GAF domain-like"/>
    <property type="match status" value="1"/>
</dbReference>
<dbReference type="SMART" id="SM00388">
    <property type="entry name" value="HisKA"/>
    <property type="match status" value="1"/>
</dbReference>
<dbReference type="GO" id="GO:0005524">
    <property type="term" value="F:ATP binding"/>
    <property type="evidence" value="ECO:0007669"/>
    <property type="project" value="UniProtKB-KW"/>
</dbReference>
<dbReference type="SUPFAM" id="SSF47384">
    <property type="entry name" value="Homodimeric domain of signal transducing histidine kinase"/>
    <property type="match status" value="1"/>
</dbReference>
<dbReference type="InterPro" id="IPR003661">
    <property type="entry name" value="HisK_dim/P_dom"/>
</dbReference>
<dbReference type="InterPro" id="IPR029016">
    <property type="entry name" value="GAF-like_dom_sf"/>
</dbReference>
<dbReference type="InterPro" id="IPR007891">
    <property type="entry name" value="CHASE3"/>
</dbReference>
<keyword evidence="7 14" id="KW-0067">ATP-binding</keyword>
<dbReference type="Gene3D" id="3.40.50.2300">
    <property type="match status" value="1"/>
</dbReference>
<feature type="domain" description="Response regulatory" evidence="13">
    <location>
        <begin position="792"/>
        <end position="909"/>
    </location>
</feature>
<dbReference type="InterPro" id="IPR003594">
    <property type="entry name" value="HATPase_dom"/>
</dbReference>
<evidence type="ECO:0000256" key="3">
    <source>
        <dbReference type="ARBA" id="ARBA00022553"/>
    </source>
</evidence>
<dbReference type="Gene3D" id="3.30.565.10">
    <property type="entry name" value="Histidine kinase-like ATPase, C-terminal domain"/>
    <property type="match status" value="1"/>
</dbReference>
<dbReference type="Pfam" id="PF05227">
    <property type="entry name" value="CHASE3"/>
    <property type="match status" value="1"/>
</dbReference>
<evidence type="ECO:0000256" key="1">
    <source>
        <dbReference type="ARBA" id="ARBA00000085"/>
    </source>
</evidence>
<dbReference type="InterPro" id="IPR035965">
    <property type="entry name" value="PAS-like_dom_sf"/>
</dbReference>
<dbReference type="Pfam" id="PF00512">
    <property type="entry name" value="HisKA"/>
    <property type="match status" value="1"/>
</dbReference>
<evidence type="ECO:0000313" key="14">
    <source>
        <dbReference type="EMBL" id="MFC0215559.1"/>
    </source>
</evidence>
<feature type="modified residue" description="4-aspartylphosphate" evidence="9">
    <location>
        <position position="844"/>
    </location>
</feature>
<sequence>MSRSRASLLYVTAIIVLLVMISASSFLASLSMNKQSAAIVSEAIPYSDAANRLLTDLVNQETGIRGYLISADSKFLEPFHVGRAQLEQDLSVIHRFDTKFPEVHALIEAEILPQIQRIQAYHDSQISLVQAGQLEEARSRAANGKQNMDQFRAMHNRVLGQIGVITNDAYQASMRAGKWSRYITVLGSLFAFIIAVLSTILTVRTNRAEDALRKSEETYRIMAESLEAQNEEISVQQEEQERTLVKLSQRELELETIATYQEKLTGQLRLQDFLNVSVPSLLDSLHADAALVIVRRSEAADSFEVVYSSGYPSSHTARIVEELFGPAKRAFDEKKPITHQRSVSKGESGLHEGISSAIDQYYPLLDDKGEVYGALLLTFYNMHDTPESKLMLTRGLTKQFGLAFYAQLVNEERRKQAARLALLNDQLLAEKQMIEEHRDLIGRILTAAHDGMMLCGADGRIQFANQQMRHYFSREALEGHSLVACCMELEQTIPGYGPVREAAQALLGGGQRSLTERFTLRPGEPQEQHIEMYAVPVGDNVGAADNGYLIVFRDRTEEERIDEMKNEFVSIVSHELRTPLASVLGFVEILLNRDLPSDKQKKYMETIYREATRLSTLINDFLDLQRMESGKQVYHITPVEATAVVREVIEQWQGKSGHRIHLHASAAELWLKADADRLRQVLHNLVSNAIKYSPDADRVDIRLSESAGRAVIEVQDYGLGIPPEAKISLFTKFYRVDNTDRRQIGGTGLGLAIVKEIMEAHQGGISFESNMREGTTFRLEFELFASQPLEHRIVILEDDDNLAKLMQVALSQLNLPTVQLRSAEEGILLLERAGSGPPLLFIVDIYLDDAKTGWEFMSYVYASEAYNRIPIIVSTAMDQPSTYREKEIERYLKKPFTMERLLQVVISLLEAGGKPVYVFPAQDQNAVTSSLQRNGIKVQDIKVDKDMLVVDVAPKDDGRK</sequence>
<dbReference type="EC" id="2.7.13.3" evidence="2"/>
<evidence type="ECO:0000256" key="5">
    <source>
        <dbReference type="ARBA" id="ARBA00022741"/>
    </source>
</evidence>
<feature type="transmembrane region" description="Helical" evidence="11">
    <location>
        <begin position="182"/>
        <end position="203"/>
    </location>
</feature>
<organism evidence="14 15">
    <name type="scientific">Paenibacillus chartarius</name>
    <dbReference type="NCBI Taxonomy" id="747481"/>
    <lineage>
        <taxon>Bacteria</taxon>
        <taxon>Bacillati</taxon>
        <taxon>Bacillota</taxon>
        <taxon>Bacilli</taxon>
        <taxon>Bacillales</taxon>
        <taxon>Paenibacillaceae</taxon>
        <taxon>Paenibacillus</taxon>
    </lineage>
</organism>
<dbReference type="SUPFAM" id="SSF55874">
    <property type="entry name" value="ATPase domain of HSP90 chaperone/DNA topoisomerase II/histidine kinase"/>
    <property type="match status" value="1"/>
</dbReference>
<dbReference type="InterPro" id="IPR004358">
    <property type="entry name" value="Sig_transdc_His_kin-like_C"/>
</dbReference>
<comment type="catalytic activity">
    <reaction evidence="1">
        <text>ATP + protein L-histidine = ADP + protein N-phospho-L-histidine.</text>
        <dbReference type="EC" id="2.7.13.3"/>
    </reaction>
</comment>
<dbReference type="InterPro" id="IPR011006">
    <property type="entry name" value="CheY-like_superfamily"/>
</dbReference>
<dbReference type="PANTHER" id="PTHR43711:SF31">
    <property type="entry name" value="HISTIDINE KINASE"/>
    <property type="match status" value="1"/>
</dbReference>
<keyword evidence="15" id="KW-1185">Reference proteome</keyword>
<reference evidence="14 15" key="1">
    <citation type="submission" date="2024-09" db="EMBL/GenBank/DDBJ databases">
        <authorList>
            <person name="Sun Q."/>
            <person name="Mori K."/>
        </authorList>
    </citation>
    <scope>NUCLEOTIDE SEQUENCE [LARGE SCALE GENOMIC DNA]</scope>
    <source>
        <strain evidence="14 15">CCM 7759</strain>
    </source>
</reference>
<dbReference type="PROSITE" id="PS50109">
    <property type="entry name" value="HIS_KIN"/>
    <property type="match status" value="1"/>
</dbReference>
<evidence type="ECO:0000259" key="13">
    <source>
        <dbReference type="PROSITE" id="PS50110"/>
    </source>
</evidence>
<evidence type="ECO:0000256" key="11">
    <source>
        <dbReference type="SAM" id="Phobius"/>
    </source>
</evidence>
<dbReference type="SMART" id="SM00448">
    <property type="entry name" value="REC"/>
    <property type="match status" value="1"/>
</dbReference>
<dbReference type="InterPro" id="IPR036097">
    <property type="entry name" value="HisK_dim/P_sf"/>
</dbReference>
<evidence type="ECO:0000256" key="2">
    <source>
        <dbReference type="ARBA" id="ARBA00012438"/>
    </source>
</evidence>
<keyword evidence="6" id="KW-0418">Kinase</keyword>
<dbReference type="CDD" id="cd00075">
    <property type="entry name" value="HATPase"/>
    <property type="match status" value="1"/>
</dbReference>
<evidence type="ECO:0000256" key="4">
    <source>
        <dbReference type="ARBA" id="ARBA00022679"/>
    </source>
</evidence>
<evidence type="ECO:0000256" key="9">
    <source>
        <dbReference type="PROSITE-ProRule" id="PRU00169"/>
    </source>
</evidence>
<dbReference type="Proteomes" id="UP001589776">
    <property type="component" value="Unassembled WGS sequence"/>
</dbReference>
<dbReference type="Pfam" id="PF08448">
    <property type="entry name" value="PAS_4"/>
    <property type="match status" value="1"/>
</dbReference>
<dbReference type="PROSITE" id="PS50110">
    <property type="entry name" value="RESPONSE_REGULATORY"/>
    <property type="match status" value="1"/>
</dbReference>
<dbReference type="InterPro" id="IPR050736">
    <property type="entry name" value="Sensor_HK_Regulatory"/>
</dbReference>
<dbReference type="Pfam" id="PF02518">
    <property type="entry name" value="HATPase_c"/>
    <property type="match status" value="1"/>
</dbReference>
<name>A0ABV6DSE2_9BACL</name>
<dbReference type="SUPFAM" id="SSF52172">
    <property type="entry name" value="CheY-like"/>
    <property type="match status" value="1"/>
</dbReference>
<evidence type="ECO:0000256" key="7">
    <source>
        <dbReference type="ARBA" id="ARBA00022840"/>
    </source>
</evidence>
<dbReference type="InterPro" id="IPR000014">
    <property type="entry name" value="PAS"/>
</dbReference>
<keyword evidence="11" id="KW-1133">Transmembrane helix</keyword>
<dbReference type="SUPFAM" id="SSF55785">
    <property type="entry name" value="PYP-like sensor domain (PAS domain)"/>
    <property type="match status" value="1"/>
</dbReference>
<evidence type="ECO:0000256" key="8">
    <source>
        <dbReference type="ARBA" id="ARBA00023012"/>
    </source>
</evidence>
<evidence type="ECO:0000313" key="15">
    <source>
        <dbReference type="Proteomes" id="UP001589776"/>
    </source>
</evidence>
<dbReference type="InterPro" id="IPR036890">
    <property type="entry name" value="HATPase_C_sf"/>
</dbReference>
<keyword evidence="11" id="KW-0812">Transmembrane</keyword>
<dbReference type="InterPro" id="IPR001789">
    <property type="entry name" value="Sig_transdc_resp-reg_receiver"/>
</dbReference>
<dbReference type="RefSeq" id="WP_377473009.1">
    <property type="nucleotide sequence ID" value="NZ_JBHLWN010000098.1"/>
</dbReference>
<accession>A0ABV6DSE2</accession>
<dbReference type="InterPro" id="IPR013656">
    <property type="entry name" value="PAS_4"/>
</dbReference>
<dbReference type="CDD" id="cd00082">
    <property type="entry name" value="HisKA"/>
    <property type="match status" value="1"/>
</dbReference>